<feature type="domain" description="Transposase IS116/IS110/IS902 C-terminal" evidence="3">
    <location>
        <begin position="269"/>
        <end position="355"/>
    </location>
</feature>
<protein>
    <submittedName>
        <fullName evidence="4">IS110 family transposase</fullName>
    </submittedName>
</protein>
<dbReference type="RefSeq" id="WP_345454004.1">
    <property type="nucleotide sequence ID" value="NZ_BAABKK010000052.1"/>
</dbReference>
<evidence type="ECO:0000313" key="4">
    <source>
        <dbReference type="EMBL" id="GAA4655838.1"/>
    </source>
</evidence>
<evidence type="ECO:0000256" key="1">
    <source>
        <dbReference type="SAM" id="Coils"/>
    </source>
</evidence>
<keyword evidence="1" id="KW-0175">Coiled coil</keyword>
<dbReference type="NCBIfam" id="NF033542">
    <property type="entry name" value="transpos_IS110"/>
    <property type="match status" value="1"/>
</dbReference>
<comment type="caution">
    <text evidence="4">The sequence shown here is derived from an EMBL/GenBank/DDBJ whole genome shotgun (WGS) entry which is preliminary data.</text>
</comment>
<dbReference type="InterPro" id="IPR003346">
    <property type="entry name" value="Transposase_20"/>
</dbReference>
<dbReference type="PANTHER" id="PTHR33055:SF3">
    <property type="entry name" value="PUTATIVE TRANSPOSASE FOR IS117-RELATED"/>
    <property type="match status" value="1"/>
</dbReference>
<keyword evidence="5" id="KW-1185">Reference proteome</keyword>
<dbReference type="Proteomes" id="UP001500200">
    <property type="component" value="Unassembled WGS sequence"/>
</dbReference>
<organism evidence="4 5">
    <name type="scientific">Arthrobacter gyeryongensis</name>
    <dbReference type="NCBI Taxonomy" id="1650592"/>
    <lineage>
        <taxon>Bacteria</taxon>
        <taxon>Bacillati</taxon>
        <taxon>Actinomycetota</taxon>
        <taxon>Actinomycetes</taxon>
        <taxon>Micrococcales</taxon>
        <taxon>Micrococcaceae</taxon>
        <taxon>Arthrobacter</taxon>
    </lineage>
</organism>
<feature type="coiled-coil region" evidence="1">
    <location>
        <begin position="237"/>
        <end position="264"/>
    </location>
</feature>
<sequence>MTRLWAGIDAGKSHHHCVAIDEEGRRLFSRRVANDETELLAMIADVPSVAEDAEVVWATDLNDGGGALAISLLVDNGQQVLYIPGRTVHHASRTYRGDGKTDAKDAGIIADQARMRRDLRPVRASDEISIELRLFSAHRTDLVADRTRAINRLRATLLGYFPALEAAFDYSLRKGALVLLTRYQTPDGIRKAGHARIANWLRKQGVRQADLLAKTTVETANRQHTAVPGQAAAAMLVAKIAAQILRLREEIEEVEAQIEARFREHEYADILLSVPGFGVQLAAEFLASTGGNMDQYENPNRLAGVAGVAPVPRDSGRVSGNHHRPRRYDRRLLRACYLSAQTASVHCPTSRAYYARKRAEGKNHKQAILALARRRIDVIWALLRDHKRFEYRTIPVTQGV</sequence>
<dbReference type="EMBL" id="BAABKK010000052">
    <property type="protein sequence ID" value="GAA4655838.1"/>
    <property type="molecule type" value="Genomic_DNA"/>
</dbReference>
<gene>
    <name evidence="4" type="ORF">GCM10023346_49200</name>
</gene>
<dbReference type="Pfam" id="PF02371">
    <property type="entry name" value="Transposase_20"/>
    <property type="match status" value="1"/>
</dbReference>
<name>A0ABP8V9I0_9MICC</name>
<feature type="domain" description="Transposase IS110-like N-terminal" evidence="2">
    <location>
        <begin position="6"/>
        <end position="162"/>
    </location>
</feature>
<evidence type="ECO:0000259" key="2">
    <source>
        <dbReference type="Pfam" id="PF01548"/>
    </source>
</evidence>
<dbReference type="InterPro" id="IPR002525">
    <property type="entry name" value="Transp_IS110-like_N"/>
</dbReference>
<accession>A0ABP8V9I0</accession>
<dbReference type="InterPro" id="IPR047650">
    <property type="entry name" value="Transpos_IS110"/>
</dbReference>
<reference evidence="5" key="1">
    <citation type="journal article" date="2019" name="Int. J. Syst. Evol. Microbiol.">
        <title>The Global Catalogue of Microorganisms (GCM) 10K type strain sequencing project: providing services to taxonomists for standard genome sequencing and annotation.</title>
        <authorList>
            <consortium name="The Broad Institute Genomics Platform"/>
            <consortium name="The Broad Institute Genome Sequencing Center for Infectious Disease"/>
            <person name="Wu L."/>
            <person name="Ma J."/>
        </authorList>
    </citation>
    <scope>NUCLEOTIDE SEQUENCE [LARGE SCALE GENOMIC DNA]</scope>
    <source>
        <strain evidence="5">JCM 18514</strain>
    </source>
</reference>
<dbReference type="PANTHER" id="PTHR33055">
    <property type="entry name" value="TRANSPOSASE FOR INSERTION SEQUENCE ELEMENT IS1111A"/>
    <property type="match status" value="1"/>
</dbReference>
<proteinExistence type="predicted"/>
<dbReference type="Pfam" id="PF01548">
    <property type="entry name" value="DEDD_Tnp_IS110"/>
    <property type="match status" value="1"/>
</dbReference>
<evidence type="ECO:0000259" key="3">
    <source>
        <dbReference type="Pfam" id="PF02371"/>
    </source>
</evidence>
<evidence type="ECO:0000313" key="5">
    <source>
        <dbReference type="Proteomes" id="UP001500200"/>
    </source>
</evidence>